<dbReference type="Proteomes" id="UP000516148">
    <property type="component" value="Chromosome"/>
</dbReference>
<organism evidence="1 2">
    <name type="scientific">Sphingomonas alpina</name>
    <dbReference type="NCBI Taxonomy" id="653931"/>
    <lineage>
        <taxon>Bacteria</taxon>
        <taxon>Pseudomonadati</taxon>
        <taxon>Pseudomonadota</taxon>
        <taxon>Alphaproteobacteria</taxon>
        <taxon>Sphingomonadales</taxon>
        <taxon>Sphingomonadaceae</taxon>
        <taxon>Sphingomonas</taxon>
    </lineage>
</organism>
<reference evidence="1 2" key="1">
    <citation type="submission" date="2020-09" db="EMBL/GenBank/DDBJ databases">
        <title>Sphingomonas sp., a new species isolated from pork steak.</title>
        <authorList>
            <person name="Heidler von Heilborn D."/>
        </authorList>
    </citation>
    <scope>NUCLEOTIDE SEQUENCE [LARGE SCALE GENOMIC DNA]</scope>
    <source>
        <strain evidence="2">S8-3T</strain>
    </source>
</reference>
<dbReference type="EMBL" id="CP061038">
    <property type="protein sequence ID" value="QNQ08342.1"/>
    <property type="molecule type" value="Genomic_DNA"/>
</dbReference>
<sequence>MLSFIVASMLAIQDAKAGADLFGKYLATNLTTKPTCDKPGERYLILSPRGLDWGNGKTQPLVRLEVGDRDHYHLWIKDLQTGKVMLYGVFIDRNYDNAIVISDERAEVQAQIDQPGVADIGIAGYARCPS</sequence>
<dbReference type="KEGG" id="spap:H3Z74_16515"/>
<evidence type="ECO:0000313" key="1">
    <source>
        <dbReference type="EMBL" id="QNQ08342.1"/>
    </source>
</evidence>
<name>A0A7H0LF89_9SPHN</name>
<gene>
    <name evidence="1" type="ORF">H3Z74_16515</name>
</gene>
<evidence type="ECO:0000313" key="2">
    <source>
        <dbReference type="Proteomes" id="UP000516148"/>
    </source>
</evidence>
<accession>A0A7H0LF89</accession>
<protein>
    <submittedName>
        <fullName evidence="1">Uncharacterized protein</fullName>
    </submittedName>
</protein>
<dbReference type="AlphaFoldDB" id="A0A7H0LF89"/>
<keyword evidence="2" id="KW-1185">Reference proteome</keyword>
<proteinExistence type="predicted"/>
<dbReference type="RefSeq" id="WP_187760670.1">
    <property type="nucleotide sequence ID" value="NZ_CP061038.1"/>
</dbReference>